<dbReference type="EMBL" id="VSRR010002947">
    <property type="protein sequence ID" value="MPC33963.1"/>
    <property type="molecule type" value="Genomic_DNA"/>
</dbReference>
<dbReference type="Proteomes" id="UP000324222">
    <property type="component" value="Unassembled WGS sequence"/>
</dbReference>
<name>A0A5B7ELN2_PORTR</name>
<keyword evidence="2" id="KW-1185">Reference proteome</keyword>
<proteinExistence type="predicted"/>
<accession>A0A5B7ELN2</accession>
<sequence>MSGLKLAQQKQSNCTGPRLAGSMGFTWTCSAVRMDSSNMRAAVVLAAGPGTYPSKWVGSHLVRGVPITNLLQQVLRSYGLQYILLARLTHFPAHHELIQHEVCFFKVEDDV</sequence>
<evidence type="ECO:0000313" key="1">
    <source>
        <dbReference type="EMBL" id="MPC33963.1"/>
    </source>
</evidence>
<reference evidence="1 2" key="1">
    <citation type="submission" date="2019-05" db="EMBL/GenBank/DDBJ databases">
        <title>Another draft genome of Portunus trituberculatus and its Hox gene families provides insights of decapod evolution.</title>
        <authorList>
            <person name="Jeong J.-H."/>
            <person name="Song I."/>
            <person name="Kim S."/>
            <person name="Choi T."/>
            <person name="Kim D."/>
            <person name="Ryu S."/>
            <person name="Kim W."/>
        </authorList>
    </citation>
    <scope>NUCLEOTIDE SEQUENCE [LARGE SCALE GENOMIC DNA]</scope>
    <source>
        <tissue evidence="1">Muscle</tissue>
    </source>
</reference>
<dbReference type="AlphaFoldDB" id="A0A5B7ELN2"/>
<protein>
    <submittedName>
        <fullName evidence="1">Uncharacterized protein</fullName>
    </submittedName>
</protein>
<evidence type="ECO:0000313" key="2">
    <source>
        <dbReference type="Proteomes" id="UP000324222"/>
    </source>
</evidence>
<comment type="caution">
    <text evidence="1">The sequence shown here is derived from an EMBL/GenBank/DDBJ whole genome shotgun (WGS) entry which is preliminary data.</text>
</comment>
<organism evidence="1 2">
    <name type="scientific">Portunus trituberculatus</name>
    <name type="common">Swimming crab</name>
    <name type="synonym">Neptunus trituberculatus</name>
    <dbReference type="NCBI Taxonomy" id="210409"/>
    <lineage>
        <taxon>Eukaryota</taxon>
        <taxon>Metazoa</taxon>
        <taxon>Ecdysozoa</taxon>
        <taxon>Arthropoda</taxon>
        <taxon>Crustacea</taxon>
        <taxon>Multicrustacea</taxon>
        <taxon>Malacostraca</taxon>
        <taxon>Eumalacostraca</taxon>
        <taxon>Eucarida</taxon>
        <taxon>Decapoda</taxon>
        <taxon>Pleocyemata</taxon>
        <taxon>Brachyura</taxon>
        <taxon>Eubrachyura</taxon>
        <taxon>Portunoidea</taxon>
        <taxon>Portunidae</taxon>
        <taxon>Portuninae</taxon>
        <taxon>Portunus</taxon>
    </lineage>
</organism>
<gene>
    <name evidence="1" type="ORF">E2C01_027333</name>
</gene>